<dbReference type="OrthoDB" id="2630463at2"/>
<organism evidence="2 3">
    <name type="scientific">Paenibacillus curdlanolyticus YK9</name>
    <dbReference type="NCBI Taxonomy" id="717606"/>
    <lineage>
        <taxon>Bacteria</taxon>
        <taxon>Bacillati</taxon>
        <taxon>Bacillota</taxon>
        <taxon>Bacilli</taxon>
        <taxon>Bacillales</taxon>
        <taxon>Paenibacillaceae</taxon>
        <taxon>Paenibacillus</taxon>
    </lineage>
</organism>
<dbReference type="Pfam" id="PF14399">
    <property type="entry name" value="BtrH_N"/>
    <property type="match status" value="1"/>
</dbReference>
<proteinExistence type="predicted"/>
<dbReference type="Gene3D" id="3.90.70.10">
    <property type="entry name" value="Cysteine proteinases"/>
    <property type="match status" value="1"/>
</dbReference>
<dbReference type="RefSeq" id="WP_006040666.1">
    <property type="nucleotide sequence ID" value="NZ_AEDD01000016.1"/>
</dbReference>
<name>E0IG95_9BACL</name>
<keyword evidence="3" id="KW-1185">Reference proteome</keyword>
<dbReference type="EMBL" id="AEDD01000016">
    <property type="protein sequence ID" value="EFM08497.1"/>
    <property type="molecule type" value="Genomic_DNA"/>
</dbReference>
<dbReference type="eggNOG" id="COG1470">
    <property type="taxonomic scope" value="Bacteria"/>
</dbReference>
<protein>
    <recommendedName>
        <fullName evidence="1">Butirosin biosynthesis protein H N-terminal domain-containing protein</fullName>
    </recommendedName>
</protein>
<dbReference type="STRING" id="717606.PaecuDRAFT_4686"/>
<evidence type="ECO:0000313" key="2">
    <source>
        <dbReference type="EMBL" id="EFM08497.1"/>
    </source>
</evidence>
<reference evidence="2 3" key="1">
    <citation type="submission" date="2010-07" db="EMBL/GenBank/DDBJ databases">
        <title>The draft genome of Paenibacillus curdlanolyticus YK9.</title>
        <authorList>
            <consortium name="US DOE Joint Genome Institute (JGI-PGF)"/>
            <person name="Lucas S."/>
            <person name="Copeland A."/>
            <person name="Lapidus A."/>
            <person name="Cheng J.-F."/>
            <person name="Bruce D."/>
            <person name="Goodwin L."/>
            <person name="Pitluck S."/>
            <person name="Land M.L."/>
            <person name="Hauser L."/>
            <person name="Chang Y.-J."/>
            <person name="Jeffries C."/>
            <person name="Anderson I.J."/>
            <person name="Johnson E."/>
            <person name="Loganathan U."/>
            <person name="Mulhopadhyay B."/>
            <person name="Kyrpides N."/>
            <person name="Woyke T.J."/>
        </authorList>
    </citation>
    <scope>NUCLEOTIDE SEQUENCE [LARGE SCALE GENOMIC DNA]</scope>
    <source>
        <strain evidence="2 3">YK9</strain>
    </source>
</reference>
<evidence type="ECO:0000259" key="1">
    <source>
        <dbReference type="Pfam" id="PF14399"/>
    </source>
</evidence>
<feature type="domain" description="Butirosin biosynthesis protein H N-terminal" evidence="1">
    <location>
        <begin position="70"/>
        <end position="143"/>
    </location>
</feature>
<dbReference type="Proteomes" id="UP000005387">
    <property type="component" value="Unassembled WGS sequence"/>
</dbReference>
<accession>E0IG95</accession>
<dbReference type="InterPro" id="IPR026935">
    <property type="entry name" value="BtrH_N"/>
</dbReference>
<dbReference type="AlphaFoldDB" id="E0IG95"/>
<sequence length="521" mass="57373">MKVLDVEPVKSAGGDCFDDVIVTMEGWYNRGYKLMYANALKFEFAPPKPGATFGSRMQTGVSNSLTLLGQFHGYEIHVTRNISTDDSIALIQEQLGKGNPVCLNFDTYYSPWDGNFGKFHYLSHVMIVVGIDSITGEYLIVDPYFSKKDLRLSKELFSNGLLGVMTIEPSPGGALDREVTLDRLRQLLREHLNTSPDHFQRFADEIGDICFEDEAAEGDSRFIASTMFILLNVLHTNRINYTHMLEYVANTFGVSELNACIEDVRRLSNPWSTVRGMLAKISFMPPERRDAKLMASLGTKIRNATDTEVQVLQRVLAILDGDGQSCEALVAAGSSISDSTRLVVPIDISRLCTVRGIDNGLGTADVDGDGHSYSREHLPEDGILRVGDLSFVFPATGNADDYDNAVCYGQAIPIPPDQYQGLTVLASSQFGGSADAFTIEYADGTSEQLQLGFADWWSHYPIAGEKVAWTADLIRNSEGKTENTVYLFANEAPLSRSGSTAIQLVLPTIPNLHVFAISLWK</sequence>
<gene>
    <name evidence="2" type="ORF">PaecuDRAFT_4686</name>
</gene>
<evidence type="ECO:0000313" key="3">
    <source>
        <dbReference type="Proteomes" id="UP000005387"/>
    </source>
</evidence>